<evidence type="ECO:0000313" key="2">
    <source>
        <dbReference type="Proteomes" id="UP000012047"/>
    </source>
</evidence>
<organism evidence="1 2">
    <name type="scientific">Acinetobacter johnsonii SH046</name>
    <dbReference type="NCBI Taxonomy" id="575586"/>
    <lineage>
        <taxon>Bacteria</taxon>
        <taxon>Pseudomonadati</taxon>
        <taxon>Pseudomonadota</taxon>
        <taxon>Gammaproteobacteria</taxon>
        <taxon>Moraxellales</taxon>
        <taxon>Moraxellaceae</taxon>
        <taxon>Acinetobacter</taxon>
    </lineage>
</organism>
<dbReference type="EMBL" id="GG704974">
    <property type="protein sequence ID" value="EEY94822.1"/>
    <property type="molecule type" value="Genomic_DNA"/>
</dbReference>
<evidence type="ECO:0000313" key="1">
    <source>
        <dbReference type="EMBL" id="EEY94822.1"/>
    </source>
</evidence>
<dbReference type="HOGENOM" id="CLU_1648477_0_0_6"/>
<reference evidence="2" key="1">
    <citation type="journal article" date="2012" name="PLoS ONE">
        <title>The success of Acinetobacter species; genetic, metabolic and virulence attributes.</title>
        <authorList>
            <person name="Peleg A.Y."/>
            <person name="de Breij A."/>
            <person name="Adams M.D."/>
            <person name="Cerqueira G.M."/>
            <person name="Mocali S."/>
            <person name="Galardini M."/>
            <person name="Nibbering P.H."/>
            <person name="Earl A.M."/>
            <person name="Ward D.V."/>
            <person name="Paterson D.L."/>
            <person name="Seifert H."/>
            <person name="Dijkshoorn L."/>
        </authorList>
    </citation>
    <scope>NUCLEOTIDE SEQUENCE [LARGE SCALE GENOMIC DNA]</scope>
    <source>
        <strain evidence="2">SH046</strain>
    </source>
</reference>
<dbReference type="Proteomes" id="UP000012047">
    <property type="component" value="Unassembled WGS sequence"/>
</dbReference>
<sequence>MRYRIMDGLIQESKVYPTMPAGFKTFENESFEYYGLSSTLDIYYVFKDDTGTFHECKKAHSYEVRERNIPDHLIYNDELATFLICNLDHPYFKVKPKNITVEDLAKARSEFIAKYNVLILDIEDRLSEEFSGSESSSSVLVNELYQNRIVIERLKLKLFQ</sequence>
<accession>D0SGW6</accession>
<proteinExistence type="predicted"/>
<dbReference type="AlphaFoldDB" id="D0SGW6"/>
<dbReference type="RefSeq" id="WP_005401856.1">
    <property type="nucleotide sequence ID" value="NZ_GG704974.1"/>
</dbReference>
<gene>
    <name evidence="1" type="ORF">HMPREF0016_03089</name>
</gene>
<name>D0SGW6_ACIJO</name>
<protein>
    <submittedName>
        <fullName evidence="1">Uncharacterized protein</fullName>
    </submittedName>
</protein>